<name>A0ABX1Z2Y3_9BACL</name>
<dbReference type="Proteomes" id="UP000658690">
    <property type="component" value="Unassembled WGS sequence"/>
</dbReference>
<sequence>MGDKVKLKVLFTNELPFMIQLPNDEYPVKVKISPTEEKDFVLKLRDDIFRVHFNPFANARTATYLEGEKAELENYIVRNQIANYAFSPCKSYISCSFEVGLEFQDSMYPLVTDENLIEKIKSKMIRAGIEYADTDDLTRLATEEFGNYSSDQLLEAKKEYIIDKTLTGLGGLVYPYHEALNKFIKQYSYLRGDFFVESITMHTLAGTYVQKFIDGQHYETMKHGSKIPSIMPYQKWMPDIEDAEMTTLKDRLIHGYDIPPTKDLIIMARNLAERGEYRSAIINSSAALEVAVENKIIEKMTANGKTQAEIDTYLEDTKVRFHKRCNKQLRQRTGQSFPVHNPTLWTKIDGHRNRYRHKIAHSSLMPNSKDTEEAINDFENAVNWVEAL</sequence>
<organism evidence="1 2">
    <name type="scientific">Paenibacillus germinis</name>
    <dbReference type="NCBI Taxonomy" id="2654979"/>
    <lineage>
        <taxon>Bacteria</taxon>
        <taxon>Bacillati</taxon>
        <taxon>Bacillota</taxon>
        <taxon>Bacilli</taxon>
        <taxon>Bacillales</taxon>
        <taxon>Paenibacillaceae</taxon>
        <taxon>Paenibacillus</taxon>
    </lineage>
</organism>
<proteinExistence type="predicted"/>
<protein>
    <recommendedName>
        <fullName evidence="3">Apea-like HEPN domain-containing protein</fullName>
    </recommendedName>
</protein>
<evidence type="ECO:0000313" key="2">
    <source>
        <dbReference type="Proteomes" id="UP000658690"/>
    </source>
</evidence>
<comment type="caution">
    <text evidence="1">The sequence shown here is derived from an EMBL/GenBank/DDBJ whole genome shotgun (WGS) entry which is preliminary data.</text>
</comment>
<keyword evidence="2" id="KW-1185">Reference proteome</keyword>
<evidence type="ECO:0000313" key="1">
    <source>
        <dbReference type="EMBL" id="NOU86255.1"/>
    </source>
</evidence>
<reference evidence="1 2" key="1">
    <citation type="submission" date="2019-10" db="EMBL/GenBank/DDBJ databases">
        <title>Description of Paenibacillus choica sp. nov.</title>
        <authorList>
            <person name="Carlier A."/>
            <person name="Qi S."/>
        </authorList>
    </citation>
    <scope>NUCLEOTIDE SEQUENCE [LARGE SCALE GENOMIC DNA]</scope>
    <source>
        <strain evidence="1 2">LMG 31460</strain>
    </source>
</reference>
<dbReference type="EMBL" id="WHOC01000057">
    <property type="protein sequence ID" value="NOU86255.1"/>
    <property type="molecule type" value="Genomic_DNA"/>
</dbReference>
<dbReference type="RefSeq" id="WP_171689546.1">
    <property type="nucleotide sequence ID" value="NZ_WHOC01000057.1"/>
</dbReference>
<gene>
    <name evidence="1" type="ORF">GC102_10775</name>
</gene>
<evidence type="ECO:0008006" key="3">
    <source>
        <dbReference type="Google" id="ProtNLM"/>
    </source>
</evidence>
<accession>A0ABX1Z2Y3</accession>